<dbReference type="InterPro" id="IPR016032">
    <property type="entry name" value="Sig_transdc_resp-reg_C-effctor"/>
</dbReference>
<dbReference type="RefSeq" id="WP_194847740.1">
    <property type="nucleotide sequence ID" value="NZ_JAAEJV010000022.1"/>
</dbReference>
<feature type="domain" description="Response regulatory" evidence="6">
    <location>
        <begin position="6"/>
        <end position="122"/>
    </location>
</feature>
<dbReference type="PROSITE" id="PS50110">
    <property type="entry name" value="RESPONSE_REGULATORY"/>
    <property type="match status" value="1"/>
</dbReference>
<evidence type="ECO:0000313" key="9">
    <source>
        <dbReference type="Proteomes" id="UP001194714"/>
    </source>
</evidence>
<dbReference type="Gene3D" id="6.10.250.690">
    <property type="match status" value="1"/>
</dbReference>
<sequence length="234" mass="26427">MAQKKRILLIEDEEDIAALIKLQADLSGYKLHVEVDGINGYRAVEREKPDLVIVDVMLPGQNGFDICRKIKSNPELKNIPVIILSAKGEELDVVLGLELGADDYVAKPFSPKILFSRIKAILRRGKEPEKMQKLLVFGEFALDVTRYMLKKDGEAITITLSEFGILKRLVTNQGKVLTRNQLLDDVHNDDAFIVDRNIDVHIAALRKKLGPNFNWIETVRGVGYRLREEPVAVK</sequence>
<evidence type="ECO:0000313" key="8">
    <source>
        <dbReference type="EMBL" id="MBF5059434.1"/>
    </source>
</evidence>
<evidence type="ECO:0000256" key="2">
    <source>
        <dbReference type="ARBA" id="ARBA00023012"/>
    </source>
</evidence>
<protein>
    <submittedName>
        <fullName evidence="8">Phosphate regulon transcriptional regulatory protein PhoB</fullName>
    </submittedName>
</protein>
<feature type="DNA-binding region" description="OmpR/PhoB-type" evidence="5">
    <location>
        <begin position="132"/>
        <end position="228"/>
    </location>
</feature>
<evidence type="ECO:0000256" key="5">
    <source>
        <dbReference type="PROSITE-ProRule" id="PRU01091"/>
    </source>
</evidence>
<evidence type="ECO:0000256" key="3">
    <source>
        <dbReference type="ARBA" id="ARBA00023125"/>
    </source>
</evidence>
<evidence type="ECO:0000259" key="7">
    <source>
        <dbReference type="PROSITE" id="PS51755"/>
    </source>
</evidence>
<name>A0ABS0AZ89_9BACT</name>
<keyword evidence="2" id="KW-0902">Two-component regulatory system</keyword>
<dbReference type="Gene3D" id="1.10.10.10">
    <property type="entry name" value="Winged helix-like DNA-binding domain superfamily/Winged helix DNA-binding domain"/>
    <property type="match status" value="1"/>
</dbReference>
<reference evidence="8 9" key="1">
    <citation type="submission" date="2020-01" db="EMBL/GenBank/DDBJ databases">
        <title>Draft genome sequence of Cand. Neptunochlamydia vexilliferae K9.</title>
        <authorList>
            <person name="Schulz F."/>
            <person name="Koestlbacher S."/>
            <person name="Wascher F."/>
            <person name="Pizzetti I."/>
            <person name="Horn M."/>
        </authorList>
    </citation>
    <scope>NUCLEOTIDE SEQUENCE [LARGE SCALE GENOMIC DNA]</scope>
    <source>
        <strain evidence="8 9">K9</strain>
    </source>
</reference>
<dbReference type="Gene3D" id="3.40.50.2300">
    <property type="match status" value="1"/>
</dbReference>
<comment type="caution">
    <text evidence="8">The sequence shown here is derived from an EMBL/GenBank/DDBJ whole genome shotgun (WGS) entry which is preliminary data.</text>
</comment>
<feature type="domain" description="OmpR/PhoB-type" evidence="7">
    <location>
        <begin position="132"/>
        <end position="228"/>
    </location>
</feature>
<dbReference type="InterPro" id="IPR001789">
    <property type="entry name" value="Sig_transdc_resp-reg_receiver"/>
</dbReference>
<organism evidence="8 9">
    <name type="scientific">Candidatus Neptunichlamydia vexilliferae</name>
    <dbReference type="NCBI Taxonomy" id="1651774"/>
    <lineage>
        <taxon>Bacteria</taxon>
        <taxon>Pseudomonadati</taxon>
        <taxon>Chlamydiota</taxon>
        <taxon>Chlamydiia</taxon>
        <taxon>Parachlamydiales</taxon>
        <taxon>Simkaniaceae</taxon>
        <taxon>Candidatus Neptunichlamydia</taxon>
    </lineage>
</organism>
<dbReference type="SMART" id="SM00448">
    <property type="entry name" value="REC"/>
    <property type="match status" value="1"/>
</dbReference>
<dbReference type="PANTHER" id="PTHR48111">
    <property type="entry name" value="REGULATOR OF RPOS"/>
    <property type="match status" value="1"/>
</dbReference>
<dbReference type="InterPro" id="IPR036388">
    <property type="entry name" value="WH-like_DNA-bd_sf"/>
</dbReference>
<dbReference type="SUPFAM" id="SSF46894">
    <property type="entry name" value="C-terminal effector domain of the bipartite response regulators"/>
    <property type="match status" value="1"/>
</dbReference>
<keyword evidence="3 5" id="KW-0238">DNA-binding</keyword>
<gene>
    <name evidence="8" type="ORF">NEPTK9_000948</name>
</gene>
<dbReference type="Pfam" id="PF00072">
    <property type="entry name" value="Response_reg"/>
    <property type="match status" value="1"/>
</dbReference>
<feature type="modified residue" description="4-aspartylphosphate" evidence="4">
    <location>
        <position position="55"/>
    </location>
</feature>
<dbReference type="SMART" id="SM00862">
    <property type="entry name" value="Trans_reg_C"/>
    <property type="match status" value="1"/>
</dbReference>
<keyword evidence="9" id="KW-1185">Reference proteome</keyword>
<dbReference type="InterPro" id="IPR039420">
    <property type="entry name" value="WalR-like"/>
</dbReference>
<dbReference type="InterPro" id="IPR011006">
    <property type="entry name" value="CheY-like_superfamily"/>
</dbReference>
<dbReference type="CDD" id="cd00383">
    <property type="entry name" value="trans_reg_C"/>
    <property type="match status" value="1"/>
</dbReference>
<dbReference type="Pfam" id="PF00486">
    <property type="entry name" value="Trans_reg_C"/>
    <property type="match status" value="1"/>
</dbReference>
<dbReference type="PANTHER" id="PTHR48111:SF40">
    <property type="entry name" value="PHOSPHATE REGULON TRANSCRIPTIONAL REGULATORY PROTEIN PHOB"/>
    <property type="match status" value="1"/>
</dbReference>
<proteinExistence type="predicted"/>
<dbReference type="Proteomes" id="UP001194714">
    <property type="component" value="Unassembled WGS sequence"/>
</dbReference>
<dbReference type="EMBL" id="JAAEJV010000022">
    <property type="protein sequence ID" value="MBF5059434.1"/>
    <property type="molecule type" value="Genomic_DNA"/>
</dbReference>
<keyword evidence="1 4" id="KW-0597">Phosphoprotein</keyword>
<evidence type="ECO:0000256" key="4">
    <source>
        <dbReference type="PROSITE-ProRule" id="PRU00169"/>
    </source>
</evidence>
<accession>A0ABS0AZ89</accession>
<dbReference type="PROSITE" id="PS51755">
    <property type="entry name" value="OMPR_PHOB"/>
    <property type="match status" value="1"/>
</dbReference>
<dbReference type="InterPro" id="IPR001867">
    <property type="entry name" value="OmpR/PhoB-type_DNA-bd"/>
</dbReference>
<evidence type="ECO:0000259" key="6">
    <source>
        <dbReference type="PROSITE" id="PS50110"/>
    </source>
</evidence>
<dbReference type="SUPFAM" id="SSF52172">
    <property type="entry name" value="CheY-like"/>
    <property type="match status" value="1"/>
</dbReference>
<evidence type="ECO:0000256" key="1">
    <source>
        <dbReference type="ARBA" id="ARBA00022553"/>
    </source>
</evidence>